<dbReference type="PANTHER" id="PTHR34989:SF1">
    <property type="entry name" value="PROTEIN HDED"/>
    <property type="match status" value="1"/>
</dbReference>
<reference evidence="3" key="1">
    <citation type="submission" date="2015-08" db="EMBL/GenBank/DDBJ databases">
        <title>Complete Genome Sequence of Azospirillum thiophilum BV-S.</title>
        <authorList>
            <person name="Fomenkov A."/>
            <person name="Vincze T."/>
            <person name="Grabovich M."/>
            <person name="Dubinina G."/>
            <person name="Orlova M."/>
            <person name="Belousova E."/>
            <person name="Roberts R.J."/>
        </authorList>
    </citation>
    <scope>NUCLEOTIDE SEQUENCE [LARGE SCALE GENOMIC DNA]</scope>
    <source>
        <strain evidence="3">BV-S</strain>
    </source>
</reference>
<dbReference type="GO" id="GO:0005886">
    <property type="term" value="C:plasma membrane"/>
    <property type="evidence" value="ECO:0007669"/>
    <property type="project" value="TreeGrafter"/>
</dbReference>
<evidence type="ECO:0000256" key="1">
    <source>
        <dbReference type="SAM" id="Phobius"/>
    </source>
</evidence>
<evidence type="ECO:0000313" key="2">
    <source>
        <dbReference type="EMBL" id="ALG71017.1"/>
    </source>
</evidence>
<keyword evidence="1" id="KW-1133">Transmembrane helix</keyword>
<dbReference type="GO" id="GO:0006508">
    <property type="term" value="P:proteolysis"/>
    <property type="evidence" value="ECO:0007669"/>
    <property type="project" value="UniProtKB-KW"/>
</dbReference>
<proteinExistence type="predicted"/>
<keyword evidence="2" id="KW-0645">Protease</keyword>
<evidence type="ECO:0000313" key="3">
    <source>
        <dbReference type="Proteomes" id="UP000069935"/>
    </source>
</evidence>
<organism evidence="2 3">
    <name type="scientific">Azospirillum thiophilum</name>
    <dbReference type="NCBI Taxonomy" id="528244"/>
    <lineage>
        <taxon>Bacteria</taxon>
        <taxon>Pseudomonadati</taxon>
        <taxon>Pseudomonadota</taxon>
        <taxon>Alphaproteobacteria</taxon>
        <taxon>Rhodospirillales</taxon>
        <taxon>Azospirillaceae</taxon>
        <taxon>Azospirillum</taxon>
    </lineage>
</organism>
<feature type="transmembrane region" description="Helical" evidence="1">
    <location>
        <begin position="132"/>
        <end position="151"/>
    </location>
</feature>
<feature type="transmembrane region" description="Helical" evidence="1">
    <location>
        <begin position="20"/>
        <end position="43"/>
    </location>
</feature>
<dbReference type="PANTHER" id="PTHR34989">
    <property type="entry name" value="PROTEIN HDED"/>
    <property type="match status" value="1"/>
</dbReference>
<gene>
    <name evidence="2" type="ORF">AL072_08935</name>
</gene>
<sequence length="446" mass="47879">MLKLAFLLIGPKSFRSRWHVIAIVGVLLIGLGLALAAGMSGIIAALTYAALGVAFIAGGLVTLLGGLSAAGGADRRLALVKAGGAIVAGVLVLTSPLLSDWALALPFAVVFAADGLNRVAAAHVFRVRGWGLFALYGAAELALSAMILAGWPLPRDSNTPLCVGLFLGLSGWLLLRLGLMLRTLEDEAAILNLPIFSSRGWYDNAPVLVGDDPAPRTQHDRPLVVRIWTAVGSAAAPVDRRPVLDRYVAAIDRNGVVSTGHSALELAPDLYISHYPAVEVDRSSVSILTALRAGAENDVAGRFLPSYAEEVADWQPADASVELWHYDLRRLRAFWAGYRQDNTYNLANRNCSVVVASALDATLEGALATRFPWLKLAGLLMNPDVWMASLIRSRANSMSWTPGFVLDYARALSRIVDRPSLSWTERFRGFVKQLRSGNDDMETAAS</sequence>
<dbReference type="AlphaFoldDB" id="A0AAC9EXA9"/>
<dbReference type="EMBL" id="CP012401">
    <property type="protein sequence ID" value="ALG71017.1"/>
    <property type="molecule type" value="Genomic_DNA"/>
</dbReference>
<feature type="transmembrane region" description="Helical" evidence="1">
    <location>
        <begin position="49"/>
        <end position="70"/>
    </location>
</feature>
<dbReference type="Proteomes" id="UP000069935">
    <property type="component" value="Chromosome 1"/>
</dbReference>
<dbReference type="GO" id="GO:0008233">
    <property type="term" value="F:peptidase activity"/>
    <property type="evidence" value="ECO:0007669"/>
    <property type="project" value="UniProtKB-KW"/>
</dbReference>
<accession>A0AAC9EXA9</accession>
<protein>
    <submittedName>
        <fullName evidence="2">Protease</fullName>
    </submittedName>
</protein>
<dbReference type="KEGG" id="ati:AL072_08935"/>
<dbReference type="RefSeq" id="WP_045580626.1">
    <property type="nucleotide sequence ID" value="NZ_CP012401.1"/>
</dbReference>
<feature type="transmembrane region" description="Helical" evidence="1">
    <location>
        <begin position="157"/>
        <end position="175"/>
    </location>
</feature>
<name>A0AAC9EXA9_9PROT</name>
<keyword evidence="1" id="KW-0472">Membrane</keyword>
<keyword evidence="2" id="KW-0378">Hydrolase</keyword>
<dbReference type="InterPro" id="IPR052712">
    <property type="entry name" value="Acid_resist_chaperone_HdeD"/>
</dbReference>
<feature type="transmembrane region" description="Helical" evidence="1">
    <location>
        <begin position="77"/>
        <end position="95"/>
    </location>
</feature>
<keyword evidence="3" id="KW-1185">Reference proteome</keyword>
<reference evidence="2 3" key="2">
    <citation type="journal article" date="2016" name="Genome Announc.">
        <title>Complete Genome Sequence of a Strain of Azospirillum thiophilum Isolated from a Sulfide Spring.</title>
        <authorList>
            <person name="Fomenkov A."/>
            <person name="Vincze T."/>
            <person name="Grabovich M."/>
            <person name="Anton B.P."/>
            <person name="Dubinina G."/>
            <person name="Orlova M."/>
            <person name="Belousova E."/>
            <person name="Roberts R.J."/>
        </authorList>
    </citation>
    <scope>NUCLEOTIDE SEQUENCE [LARGE SCALE GENOMIC DNA]</scope>
    <source>
        <strain evidence="2 3">BV-S</strain>
    </source>
</reference>
<keyword evidence="1" id="KW-0812">Transmembrane</keyword>